<dbReference type="AlphaFoldDB" id="A0AAW1TVN3"/>
<name>A0AAW1TVN3_9CUCU</name>
<sequence length="143" mass="16240">MASIRKLMGEEAPPIAGLTCPSCDMPFDKGKKRRLIDNCGHERCYSCMFYNEVCPLCFVNTQDDEVDKFPLPNSLKGSQITLYGEITPQYLKTDDKIPCRTRVKTNGHFTTHSQTKQDHVASVHPENYQKQNLQILGCVQIKT</sequence>
<protein>
    <recommendedName>
        <fullName evidence="4">RING-type domain-containing protein</fullName>
    </recommendedName>
</protein>
<organism evidence="5 6">
    <name type="scientific">Henosepilachna vigintioctopunctata</name>
    <dbReference type="NCBI Taxonomy" id="420089"/>
    <lineage>
        <taxon>Eukaryota</taxon>
        <taxon>Metazoa</taxon>
        <taxon>Ecdysozoa</taxon>
        <taxon>Arthropoda</taxon>
        <taxon>Hexapoda</taxon>
        <taxon>Insecta</taxon>
        <taxon>Pterygota</taxon>
        <taxon>Neoptera</taxon>
        <taxon>Endopterygota</taxon>
        <taxon>Coleoptera</taxon>
        <taxon>Polyphaga</taxon>
        <taxon>Cucujiformia</taxon>
        <taxon>Coccinelloidea</taxon>
        <taxon>Coccinellidae</taxon>
        <taxon>Epilachninae</taxon>
        <taxon>Epilachnini</taxon>
        <taxon>Henosepilachna</taxon>
    </lineage>
</organism>
<dbReference type="GO" id="GO:0008270">
    <property type="term" value="F:zinc ion binding"/>
    <property type="evidence" value="ECO:0007669"/>
    <property type="project" value="UniProtKB-KW"/>
</dbReference>
<comment type="caution">
    <text evidence="5">The sequence shown here is derived from an EMBL/GenBank/DDBJ whole genome shotgun (WGS) entry which is preliminary data.</text>
</comment>
<evidence type="ECO:0000256" key="1">
    <source>
        <dbReference type="ARBA" id="ARBA00022771"/>
    </source>
</evidence>
<keyword evidence="1 3" id="KW-0863">Zinc-finger</keyword>
<keyword evidence="1 3" id="KW-0479">Metal-binding</keyword>
<evidence type="ECO:0000259" key="4">
    <source>
        <dbReference type="PROSITE" id="PS50089"/>
    </source>
</evidence>
<accession>A0AAW1TVN3</accession>
<dbReference type="Proteomes" id="UP001431783">
    <property type="component" value="Unassembled WGS sequence"/>
</dbReference>
<evidence type="ECO:0000313" key="5">
    <source>
        <dbReference type="EMBL" id="KAK9872670.1"/>
    </source>
</evidence>
<gene>
    <name evidence="5" type="ORF">WA026_018804</name>
</gene>
<keyword evidence="2" id="KW-0862">Zinc</keyword>
<reference evidence="5 6" key="1">
    <citation type="submission" date="2023-03" db="EMBL/GenBank/DDBJ databases">
        <title>Genome insight into feeding habits of ladybird beetles.</title>
        <authorList>
            <person name="Li H.-S."/>
            <person name="Huang Y.-H."/>
            <person name="Pang H."/>
        </authorList>
    </citation>
    <scope>NUCLEOTIDE SEQUENCE [LARGE SCALE GENOMIC DNA]</scope>
    <source>
        <strain evidence="5">SYSU_2023b</strain>
        <tissue evidence="5">Whole body</tissue>
    </source>
</reference>
<feature type="domain" description="RING-type" evidence="4">
    <location>
        <begin position="20"/>
        <end position="57"/>
    </location>
</feature>
<proteinExistence type="predicted"/>
<dbReference type="SUPFAM" id="SSF57850">
    <property type="entry name" value="RING/U-box"/>
    <property type="match status" value="1"/>
</dbReference>
<dbReference type="InterPro" id="IPR001841">
    <property type="entry name" value="Znf_RING"/>
</dbReference>
<keyword evidence="6" id="KW-1185">Reference proteome</keyword>
<dbReference type="EMBL" id="JARQZJ010000012">
    <property type="protein sequence ID" value="KAK9872670.1"/>
    <property type="molecule type" value="Genomic_DNA"/>
</dbReference>
<evidence type="ECO:0000313" key="6">
    <source>
        <dbReference type="Proteomes" id="UP001431783"/>
    </source>
</evidence>
<dbReference type="PROSITE" id="PS50089">
    <property type="entry name" value="ZF_RING_2"/>
    <property type="match status" value="1"/>
</dbReference>
<evidence type="ECO:0000256" key="2">
    <source>
        <dbReference type="ARBA" id="ARBA00022833"/>
    </source>
</evidence>
<evidence type="ECO:0000256" key="3">
    <source>
        <dbReference type="PROSITE-ProRule" id="PRU00175"/>
    </source>
</evidence>